<organism evidence="1 2">
    <name type="scientific">Streptomyces scopuliridis</name>
    <dbReference type="NCBI Taxonomy" id="452529"/>
    <lineage>
        <taxon>Bacteria</taxon>
        <taxon>Bacillati</taxon>
        <taxon>Actinomycetota</taxon>
        <taxon>Actinomycetes</taxon>
        <taxon>Kitasatosporales</taxon>
        <taxon>Streptomycetaceae</taxon>
        <taxon>Streptomyces</taxon>
    </lineage>
</organism>
<proteinExistence type="predicted"/>
<evidence type="ECO:0000313" key="1">
    <source>
        <dbReference type="EMBL" id="WSC01557.1"/>
    </source>
</evidence>
<accession>A0ACD4ZUS1</accession>
<name>A0ACD4ZUS1_9ACTN</name>
<protein>
    <submittedName>
        <fullName evidence="1">Relaxase/mobilization nuclease</fullName>
    </submittedName>
</protein>
<gene>
    <name evidence="1" type="ORF">OG835_34155</name>
</gene>
<reference evidence="1" key="1">
    <citation type="submission" date="2022-10" db="EMBL/GenBank/DDBJ databases">
        <title>The complete genomes of actinobacterial strains from the NBC collection.</title>
        <authorList>
            <person name="Joergensen T.S."/>
            <person name="Alvarez Arevalo M."/>
            <person name="Sterndorff E.B."/>
            <person name="Faurdal D."/>
            <person name="Vuksanovic O."/>
            <person name="Mourched A.-S."/>
            <person name="Charusanti P."/>
            <person name="Shaw S."/>
            <person name="Blin K."/>
            <person name="Weber T."/>
        </authorList>
    </citation>
    <scope>NUCLEOTIDE SEQUENCE</scope>
    <source>
        <strain evidence="1">NBC 01771</strain>
    </source>
</reference>
<sequence>MIPRVNERTHTPHDPLSEALGRSVPIEGGLTEHAIVAYWPGLDSYTLDDEQATWTATQWAEHLEDPLLEHPFASSPQDDRRAIFHLDARLHPDDRDLSGAEWAEAAHRLARAAGIETPGDKNGCHWIAVQGKPGRLDLIASLIRLDGAWQRQPADLLRRLSDEARRIEEDLRLTPIPTASQQRGSIQAVPTASTQFAMVLAQLADEQGGPLATVRGLVEHTAHRIARQPGATGPDTAHRLELIARRLHGIQQDLDTTATRLNASHSRPNTARTEEVPATERERPAVRACPPPPHTVPAPPPPPVAAGLRR</sequence>
<keyword evidence="2" id="KW-1185">Reference proteome</keyword>
<dbReference type="Proteomes" id="UP001348369">
    <property type="component" value="Chromosome"/>
</dbReference>
<dbReference type="EMBL" id="CP109109">
    <property type="protein sequence ID" value="WSC01557.1"/>
    <property type="molecule type" value="Genomic_DNA"/>
</dbReference>
<evidence type="ECO:0000313" key="2">
    <source>
        <dbReference type="Proteomes" id="UP001348369"/>
    </source>
</evidence>